<keyword evidence="2" id="KW-0812">Transmembrane</keyword>
<organism evidence="3 4">
    <name type="scientific">Streptomyces mimosae</name>
    <dbReference type="NCBI Taxonomy" id="2586635"/>
    <lineage>
        <taxon>Bacteria</taxon>
        <taxon>Bacillati</taxon>
        <taxon>Actinomycetota</taxon>
        <taxon>Actinomycetes</taxon>
        <taxon>Kitasatosporales</taxon>
        <taxon>Streptomycetaceae</taxon>
        <taxon>Streptomyces</taxon>
    </lineage>
</organism>
<dbReference type="Proteomes" id="UP000314251">
    <property type="component" value="Unassembled WGS sequence"/>
</dbReference>
<reference evidence="3" key="1">
    <citation type="submission" date="2019-10" db="EMBL/GenBank/DDBJ databases">
        <title>Nonomuraea sp. nov., isolated from Phyllanthus amarus.</title>
        <authorList>
            <person name="Klykleung N."/>
            <person name="Tanasupawat S."/>
        </authorList>
    </citation>
    <scope>NUCLEOTIDE SEQUENCE [LARGE SCALE GENOMIC DNA]</scope>
    <source>
        <strain evidence="3">3MP-10</strain>
    </source>
</reference>
<feature type="transmembrane region" description="Helical" evidence="2">
    <location>
        <begin position="676"/>
        <end position="694"/>
    </location>
</feature>
<feature type="transmembrane region" description="Helical" evidence="2">
    <location>
        <begin position="700"/>
        <end position="724"/>
    </location>
</feature>
<keyword evidence="4" id="KW-1185">Reference proteome</keyword>
<name>A0A5N6AKD8_9ACTN</name>
<evidence type="ECO:0008006" key="5">
    <source>
        <dbReference type="Google" id="ProtNLM"/>
    </source>
</evidence>
<dbReference type="RefSeq" id="WP_139666311.1">
    <property type="nucleotide sequence ID" value="NZ_VDLY02000003.1"/>
</dbReference>
<feature type="compositionally biased region" description="Low complexity" evidence="1">
    <location>
        <begin position="794"/>
        <end position="804"/>
    </location>
</feature>
<evidence type="ECO:0000256" key="2">
    <source>
        <dbReference type="SAM" id="Phobius"/>
    </source>
</evidence>
<feature type="transmembrane region" description="Helical" evidence="2">
    <location>
        <begin position="551"/>
        <end position="567"/>
    </location>
</feature>
<comment type="caution">
    <text evidence="3">The sequence shown here is derived from an EMBL/GenBank/DDBJ whole genome shotgun (WGS) entry which is preliminary data.</text>
</comment>
<dbReference type="OrthoDB" id="419058at2"/>
<evidence type="ECO:0000313" key="3">
    <source>
        <dbReference type="EMBL" id="KAB8168523.1"/>
    </source>
</evidence>
<protein>
    <recommendedName>
        <fullName evidence="5">NACHT domain-containing protein</fullName>
    </recommendedName>
</protein>
<feature type="transmembrane region" description="Helical" evidence="2">
    <location>
        <begin position="612"/>
        <end position="631"/>
    </location>
</feature>
<feature type="transmembrane region" description="Helical" evidence="2">
    <location>
        <begin position="510"/>
        <end position="530"/>
    </location>
</feature>
<dbReference type="EMBL" id="VDLY02000003">
    <property type="protein sequence ID" value="KAB8168523.1"/>
    <property type="molecule type" value="Genomic_DNA"/>
</dbReference>
<keyword evidence="2" id="KW-1133">Transmembrane helix</keyword>
<keyword evidence="2" id="KW-0472">Membrane</keyword>
<feature type="transmembrane region" description="Helical" evidence="2">
    <location>
        <begin position="475"/>
        <end position="498"/>
    </location>
</feature>
<feature type="transmembrane region" description="Helical" evidence="2">
    <location>
        <begin position="637"/>
        <end position="655"/>
    </location>
</feature>
<evidence type="ECO:0000256" key="1">
    <source>
        <dbReference type="SAM" id="MobiDB-lite"/>
    </source>
</evidence>
<feature type="region of interest" description="Disordered" evidence="1">
    <location>
        <begin position="68"/>
        <end position="89"/>
    </location>
</feature>
<dbReference type="Gene3D" id="3.40.50.300">
    <property type="entry name" value="P-loop containing nucleotide triphosphate hydrolases"/>
    <property type="match status" value="1"/>
</dbReference>
<feature type="transmembrane region" description="Helical" evidence="2">
    <location>
        <begin position="573"/>
        <end position="592"/>
    </location>
</feature>
<feature type="region of interest" description="Disordered" evidence="1">
    <location>
        <begin position="783"/>
        <end position="804"/>
    </location>
</feature>
<evidence type="ECO:0000313" key="4">
    <source>
        <dbReference type="Proteomes" id="UP000314251"/>
    </source>
</evidence>
<proteinExistence type="predicted"/>
<gene>
    <name evidence="3" type="ORF">FH607_004520</name>
</gene>
<sequence length="804" mass="86573">MKKQRRECKPLWREFCERSEHWVAYSTFHGWFRSGRRVAWSQALHVVRILGLDENVWRARWAAAESNDGRGARISAQETSPPATERVGSPLPPVSDVLLAAADELAADVESQWRTEARAQQLFDPAIPVPWGLSALPVTSPVERAVEIAQQPIDVPPLLPGTTPVTLDGVRGGELEDLPLVYGALPSGRVVILGRSGSGKSGAAIGTLLRALERRRGLRDEDRAQTPVPVLLDCRDWEADREELYEWLARRLAADYPRLRARRRKQGTLAAQLARSGRVSLFLEGFDELAPDLRATALEAIDRQAALRLVLLSRTDEFEKAVGGTRHLSRALALELLPVRPREAAEYLRRCHVAQARSDWQRLTGHIEASPDSPVSRALSSPLALMLLRRQSEDHSVVERLLRPESFGSRDEVEDFLLDGYLPAVWKGTPEKPLRTTSEEARTCLGYLAARMTEDASGVLSWQLLHRWQPWLPRVLATGLLGMTATALVATVVFGPLGQYTVRGSTGSLFGLWYGGFLGALFGLVAAAASELPRLPVGRLRAAEGARLSSFNVRVCLLLTLAMGIAVGNQTHYLYGAVAGPVVGAVAGAAAARTWPAPRGLPRRCRLLRLRLDPVTGAAAGLAAGAAYGVTNGAVNGAFAGLTSALAFGLMAGVTRPSAQGDFSDPHTLWRRDRQRSLTVGIAAGTVLGIALGVRNGIAHGALAGVVAGVGIGLLVAAACAVGVSDAWRARLTFLQLRLRGVAPPGGPRILWEAGRCNVLRGQGPALAFQHLRLQERLASDAVPSRGVIPPSRPSGAPSRAERP</sequence>
<dbReference type="AlphaFoldDB" id="A0A5N6AKD8"/>
<dbReference type="InterPro" id="IPR027417">
    <property type="entry name" value="P-loop_NTPase"/>
</dbReference>
<accession>A0A5N6AKD8</accession>